<feature type="region of interest" description="Disordered" evidence="1">
    <location>
        <begin position="74"/>
        <end position="94"/>
    </location>
</feature>
<dbReference type="AlphaFoldDB" id="A0A8X6M9V3"/>
<evidence type="ECO:0000313" key="2">
    <source>
        <dbReference type="EMBL" id="GFS37988.1"/>
    </source>
</evidence>
<gene>
    <name evidence="2" type="primary">FOXL2</name>
    <name evidence="2" type="ORF">NPIL_433661</name>
</gene>
<accession>A0A8X6M9V3</accession>
<evidence type="ECO:0000313" key="3">
    <source>
        <dbReference type="Proteomes" id="UP000887013"/>
    </source>
</evidence>
<dbReference type="EMBL" id="BMAW01043181">
    <property type="protein sequence ID" value="GFS37988.1"/>
    <property type="molecule type" value="Genomic_DNA"/>
</dbReference>
<dbReference type="OrthoDB" id="10364882at2759"/>
<keyword evidence="3" id="KW-1185">Reference proteome</keyword>
<sequence>MFVLLKTATFLSVEKRLNLENSLKASPSPLDMTSVSYTSCGATTGFSDATGVGPRSAPYPIALYPCSSRERIGEESCHPKSSASPVLSPSHLYPSYSEPNGTGVFKTSSPLHFSSAYPIYTSRSDTNDTGEIQ</sequence>
<comment type="caution">
    <text evidence="2">The sequence shown here is derived from an EMBL/GenBank/DDBJ whole genome shotgun (WGS) entry which is preliminary data.</text>
</comment>
<protein>
    <submittedName>
        <fullName evidence="2">Forkhead box protein L2</fullName>
    </submittedName>
</protein>
<evidence type="ECO:0000256" key="1">
    <source>
        <dbReference type="SAM" id="MobiDB-lite"/>
    </source>
</evidence>
<dbReference type="Proteomes" id="UP000887013">
    <property type="component" value="Unassembled WGS sequence"/>
</dbReference>
<proteinExistence type="predicted"/>
<reference evidence="2" key="1">
    <citation type="submission" date="2020-08" db="EMBL/GenBank/DDBJ databases">
        <title>Multicomponent nature underlies the extraordinary mechanical properties of spider dragline silk.</title>
        <authorList>
            <person name="Kono N."/>
            <person name="Nakamura H."/>
            <person name="Mori M."/>
            <person name="Yoshida Y."/>
            <person name="Ohtoshi R."/>
            <person name="Malay A.D."/>
            <person name="Moran D.A.P."/>
            <person name="Tomita M."/>
            <person name="Numata K."/>
            <person name="Arakawa K."/>
        </authorList>
    </citation>
    <scope>NUCLEOTIDE SEQUENCE</scope>
</reference>
<organism evidence="2 3">
    <name type="scientific">Nephila pilipes</name>
    <name type="common">Giant wood spider</name>
    <name type="synonym">Nephila maculata</name>
    <dbReference type="NCBI Taxonomy" id="299642"/>
    <lineage>
        <taxon>Eukaryota</taxon>
        <taxon>Metazoa</taxon>
        <taxon>Ecdysozoa</taxon>
        <taxon>Arthropoda</taxon>
        <taxon>Chelicerata</taxon>
        <taxon>Arachnida</taxon>
        <taxon>Araneae</taxon>
        <taxon>Araneomorphae</taxon>
        <taxon>Entelegynae</taxon>
        <taxon>Araneoidea</taxon>
        <taxon>Nephilidae</taxon>
        <taxon>Nephila</taxon>
    </lineage>
</organism>
<name>A0A8X6M9V3_NEPPI</name>